<feature type="domain" description="UvrC family homology region profile" evidence="9">
    <location>
        <begin position="267"/>
        <end position="523"/>
    </location>
</feature>
<dbReference type="Gene3D" id="3.30.420.340">
    <property type="entry name" value="UvrC, RNAse H endonuclease domain"/>
    <property type="match status" value="1"/>
</dbReference>
<dbReference type="SMART" id="SM00278">
    <property type="entry name" value="HhH1"/>
    <property type="match status" value="2"/>
</dbReference>
<dbReference type="GO" id="GO:0009380">
    <property type="term" value="C:excinuclease repair complex"/>
    <property type="evidence" value="ECO:0007669"/>
    <property type="project" value="InterPro"/>
</dbReference>
<dbReference type="InterPro" id="IPR001162">
    <property type="entry name" value="UvrC_RNase_H_dom"/>
</dbReference>
<comment type="subcellular location">
    <subcellularLocation>
        <location evidence="6">Cytoplasm</location>
    </subcellularLocation>
</comment>
<dbReference type="Gene3D" id="1.10.150.20">
    <property type="entry name" value="5' to 3' exonuclease, C-terminal subdomain"/>
    <property type="match status" value="1"/>
</dbReference>
<dbReference type="InterPro" id="IPR001943">
    <property type="entry name" value="UVR_dom"/>
</dbReference>
<organism evidence="10 11">
    <name type="scientific">Cyanobium usitatum str. Tous</name>
    <dbReference type="NCBI Taxonomy" id="2116684"/>
    <lineage>
        <taxon>Bacteria</taxon>
        <taxon>Bacillati</taxon>
        <taxon>Cyanobacteriota</taxon>
        <taxon>Cyanophyceae</taxon>
        <taxon>Synechococcales</taxon>
        <taxon>Prochlorococcaceae</taxon>
        <taxon>Cyanobium</taxon>
    </lineage>
</organism>
<comment type="subunit">
    <text evidence="6">Interacts with UvrB in an incision complex.</text>
</comment>
<dbReference type="InterPro" id="IPR000305">
    <property type="entry name" value="GIY-YIG_endonuc"/>
</dbReference>
<dbReference type="PROSITE" id="PS50151">
    <property type="entry name" value="UVR"/>
    <property type="match status" value="1"/>
</dbReference>
<evidence type="ECO:0000256" key="3">
    <source>
        <dbReference type="ARBA" id="ARBA00022769"/>
    </source>
</evidence>
<evidence type="ECO:0000256" key="4">
    <source>
        <dbReference type="ARBA" id="ARBA00022881"/>
    </source>
</evidence>
<dbReference type="PROSITE" id="PS50164">
    <property type="entry name" value="GIY_YIG"/>
    <property type="match status" value="1"/>
</dbReference>
<dbReference type="SUPFAM" id="SSF46600">
    <property type="entry name" value="C-terminal UvrC-binding domain of UvrB"/>
    <property type="match status" value="1"/>
</dbReference>
<dbReference type="SUPFAM" id="SSF82771">
    <property type="entry name" value="GIY-YIG endonuclease"/>
    <property type="match status" value="1"/>
</dbReference>
<sequence>MRRLSLPLLQQPERLKVRLKEVPSEPGCYLLRDASDRILYIGKAKVLRNRVRSYFQSGSGHGHSPRISLMVRQVCEIEFIVTDSEAEALALESNLIKQNQPHFNVLLKDDKKYPYLCITWSEAYPRIFITRRRRFRSPLDRFYGPYVDVGLLRRTLTLVKRVFPLRQRPQPLYRERTCLNYDIGRCPGVCQEKISSEAYHLTLRQVAMVFQGRNEELLELLNEQMGKYAERLDFESAARVRDQLQGIDTLTADQKMSLGDSSVSRDVVALAADERVAAVQLFQMRAGKLVGRLGFTADAVGADGQPLEPGRILQRVVEEHYSQVEPVEIPPELLLQHALPQQPLIEEWLAERRGRKVKLAVPQRQQKADLIELLERNASYELQRAQRGAEQQLLATEDLAQLLELPTPPRRVEGYDISHIQGSDAVASQVVFIDGLPAKQHYRKYKIQSSSIRSGHSDDFMAMAEIMRRRFRRWAQAKAEGADLGELRRAANTTLHTGGLNDWPDVVMIDGGKGQLSAVMEALRELNLHEELVVCSLAKQREEVFMPGAKQPLESEPDQLGVQLLRRLRDEAHRFAVSFHRQQRGERMKRSRLSDIPGLGPKRVKELLAHFRSIDAIQLASPEQIAAAPGVGPALARQVWDYFHPSDELVSEELAS</sequence>
<comment type="similarity">
    <text evidence="6">Belongs to the UvrC family.</text>
</comment>
<keyword evidence="2 6" id="KW-0227">DNA damage</keyword>
<dbReference type="InterPro" id="IPR003583">
    <property type="entry name" value="Hlx-hairpin-Hlx_DNA-bd_motif"/>
</dbReference>
<keyword evidence="6" id="KW-0742">SOS response</keyword>
<evidence type="ECO:0000256" key="6">
    <source>
        <dbReference type="HAMAP-Rule" id="MF_00203"/>
    </source>
</evidence>
<dbReference type="Pfam" id="PF02151">
    <property type="entry name" value="UVR"/>
    <property type="match status" value="1"/>
</dbReference>
<accession>A0A2P7N007</accession>
<dbReference type="Pfam" id="PF01541">
    <property type="entry name" value="GIY-YIG"/>
    <property type="match status" value="1"/>
</dbReference>
<gene>
    <name evidence="6" type="primary">uvrC</name>
    <name evidence="10" type="ORF">C7K55_02085</name>
</gene>
<dbReference type="FunFam" id="3.40.1440.10:FF:000001">
    <property type="entry name" value="UvrABC system protein C"/>
    <property type="match status" value="1"/>
</dbReference>
<dbReference type="PANTHER" id="PTHR30562">
    <property type="entry name" value="UVRC/OXIDOREDUCTASE"/>
    <property type="match status" value="1"/>
</dbReference>
<comment type="caution">
    <text evidence="10">The sequence shown here is derived from an EMBL/GenBank/DDBJ whole genome shotgun (WGS) entry which is preliminary data.</text>
</comment>
<evidence type="ECO:0000256" key="5">
    <source>
        <dbReference type="ARBA" id="ARBA00023204"/>
    </source>
</evidence>
<evidence type="ECO:0000256" key="1">
    <source>
        <dbReference type="ARBA" id="ARBA00022490"/>
    </source>
</evidence>
<dbReference type="InterPro" id="IPR038476">
    <property type="entry name" value="UvrC_RNase_H_dom_sf"/>
</dbReference>
<dbReference type="AlphaFoldDB" id="A0A2P7N007"/>
<dbReference type="Pfam" id="PF14520">
    <property type="entry name" value="HHH_5"/>
    <property type="match status" value="1"/>
</dbReference>
<dbReference type="NCBIfam" id="TIGR00194">
    <property type="entry name" value="uvrC"/>
    <property type="match status" value="1"/>
</dbReference>
<name>A0A2P7N007_9CYAN</name>
<reference evidence="10 11" key="1">
    <citation type="journal article" date="2018" name="Environ. Microbiol.">
        <title>Ecological and genomic features of two widespread freshwater picocyanobacteria.</title>
        <authorList>
            <person name="Cabello-Yeves P.J."/>
            <person name="Picazo A."/>
            <person name="Camacho A."/>
            <person name="Callieri C."/>
            <person name="Rosselli R."/>
            <person name="Roda-Garcia J.J."/>
            <person name="Coutinho F.H."/>
            <person name="Rodriguez-Valera F."/>
        </authorList>
    </citation>
    <scope>NUCLEOTIDE SEQUENCE [LARGE SCALE GENOMIC DNA]</scope>
    <source>
        <strain evidence="10 11">Tous</strain>
    </source>
</reference>
<dbReference type="SUPFAM" id="SSF47781">
    <property type="entry name" value="RuvA domain 2-like"/>
    <property type="match status" value="1"/>
</dbReference>
<dbReference type="PANTHER" id="PTHR30562:SF1">
    <property type="entry name" value="UVRABC SYSTEM PROTEIN C"/>
    <property type="match status" value="1"/>
</dbReference>
<evidence type="ECO:0000256" key="2">
    <source>
        <dbReference type="ARBA" id="ARBA00022763"/>
    </source>
</evidence>
<dbReference type="InterPro" id="IPR004791">
    <property type="entry name" value="UvrC"/>
</dbReference>
<comment type="function">
    <text evidence="6">The UvrABC repair system catalyzes the recognition and processing of DNA lesions. UvrC both incises the 5' and 3' sides of the lesion. The N-terminal half is responsible for the 3' incision and the C-terminal half is responsible for the 5' incision.</text>
</comment>
<dbReference type="EMBL" id="PXXO01000002">
    <property type="protein sequence ID" value="PSJ06802.1"/>
    <property type="molecule type" value="Genomic_DNA"/>
</dbReference>
<feature type="domain" description="UVR" evidence="7">
    <location>
        <begin position="215"/>
        <end position="250"/>
    </location>
</feature>
<keyword evidence="5 6" id="KW-0234">DNA repair</keyword>
<dbReference type="HAMAP" id="MF_00203">
    <property type="entry name" value="UvrC"/>
    <property type="match status" value="1"/>
</dbReference>
<keyword evidence="4 6" id="KW-0267">Excision nuclease</keyword>
<keyword evidence="3 6" id="KW-0228">DNA excision</keyword>
<dbReference type="InterPro" id="IPR050066">
    <property type="entry name" value="UvrABC_protein_C"/>
</dbReference>
<evidence type="ECO:0000259" key="8">
    <source>
        <dbReference type="PROSITE" id="PS50164"/>
    </source>
</evidence>
<protein>
    <recommendedName>
        <fullName evidence="6">UvrABC system protein C</fullName>
        <shortName evidence="6">Protein UvrC</shortName>
    </recommendedName>
    <alternativeName>
        <fullName evidence="6">Excinuclease ABC subunit C</fullName>
    </alternativeName>
</protein>
<dbReference type="GO" id="GO:0006289">
    <property type="term" value="P:nucleotide-excision repair"/>
    <property type="evidence" value="ECO:0007669"/>
    <property type="project" value="UniProtKB-UniRule"/>
</dbReference>
<feature type="domain" description="GIY-YIG" evidence="8">
    <location>
        <begin position="24"/>
        <end position="105"/>
    </location>
</feature>
<dbReference type="InterPro" id="IPR035901">
    <property type="entry name" value="GIY-YIG_endonuc_sf"/>
</dbReference>
<dbReference type="GO" id="GO:0005737">
    <property type="term" value="C:cytoplasm"/>
    <property type="evidence" value="ECO:0007669"/>
    <property type="project" value="UniProtKB-SubCell"/>
</dbReference>
<dbReference type="PROSITE" id="PS50165">
    <property type="entry name" value="UVRC"/>
    <property type="match status" value="1"/>
</dbReference>
<dbReference type="Pfam" id="PF22920">
    <property type="entry name" value="UvrC_RNaseH"/>
    <property type="match status" value="1"/>
</dbReference>
<dbReference type="NCBIfam" id="NF001824">
    <property type="entry name" value="PRK00558.1-5"/>
    <property type="match status" value="1"/>
</dbReference>
<dbReference type="InterPro" id="IPR036876">
    <property type="entry name" value="UVR_dom_sf"/>
</dbReference>
<dbReference type="Proteomes" id="UP000243002">
    <property type="component" value="Unassembled WGS sequence"/>
</dbReference>
<dbReference type="OrthoDB" id="9804933at2"/>
<dbReference type="CDD" id="cd10434">
    <property type="entry name" value="GIY-YIG_UvrC_Cho"/>
    <property type="match status" value="1"/>
</dbReference>
<dbReference type="Gene3D" id="4.10.860.10">
    <property type="entry name" value="UVR domain"/>
    <property type="match status" value="1"/>
</dbReference>
<evidence type="ECO:0000259" key="9">
    <source>
        <dbReference type="PROSITE" id="PS50165"/>
    </source>
</evidence>
<dbReference type="GO" id="GO:0009432">
    <property type="term" value="P:SOS response"/>
    <property type="evidence" value="ECO:0007669"/>
    <property type="project" value="UniProtKB-UniRule"/>
</dbReference>
<evidence type="ECO:0000259" key="7">
    <source>
        <dbReference type="PROSITE" id="PS50151"/>
    </source>
</evidence>
<evidence type="ECO:0000313" key="10">
    <source>
        <dbReference type="EMBL" id="PSJ06802.1"/>
    </source>
</evidence>
<proteinExistence type="inferred from homology"/>
<evidence type="ECO:0000313" key="11">
    <source>
        <dbReference type="Proteomes" id="UP000243002"/>
    </source>
</evidence>
<dbReference type="Pfam" id="PF08459">
    <property type="entry name" value="UvrC_RNaseH_dom"/>
    <property type="match status" value="1"/>
</dbReference>
<dbReference type="Gene3D" id="3.40.1440.10">
    <property type="entry name" value="GIY-YIG endonuclease"/>
    <property type="match status" value="1"/>
</dbReference>
<dbReference type="InterPro" id="IPR047296">
    <property type="entry name" value="GIY-YIG_UvrC_Cho"/>
</dbReference>
<keyword evidence="11" id="KW-1185">Reference proteome</keyword>
<dbReference type="InterPro" id="IPR010994">
    <property type="entry name" value="RuvA_2-like"/>
</dbReference>
<keyword evidence="1 6" id="KW-0963">Cytoplasm</keyword>
<dbReference type="SMART" id="SM00465">
    <property type="entry name" value="GIYc"/>
    <property type="match status" value="1"/>
</dbReference>
<dbReference type="GO" id="GO:0003677">
    <property type="term" value="F:DNA binding"/>
    <property type="evidence" value="ECO:0007669"/>
    <property type="project" value="UniProtKB-UniRule"/>
</dbReference>
<dbReference type="GO" id="GO:0009381">
    <property type="term" value="F:excinuclease ABC activity"/>
    <property type="evidence" value="ECO:0007669"/>
    <property type="project" value="UniProtKB-UniRule"/>
</dbReference>